<proteinExistence type="predicted"/>
<dbReference type="EMBL" id="VCKW01000061">
    <property type="protein sequence ID" value="TMR01620.1"/>
    <property type="molecule type" value="Genomic_DNA"/>
</dbReference>
<comment type="caution">
    <text evidence="3">The sequence shown here is derived from an EMBL/GenBank/DDBJ whole genome shotgun (WGS) entry which is preliminary data.</text>
</comment>
<feature type="domain" description="DUF397" evidence="2">
    <location>
        <begin position="10"/>
        <end position="61"/>
    </location>
</feature>
<evidence type="ECO:0000313" key="4">
    <source>
        <dbReference type="Proteomes" id="UP000309174"/>
    </source>
</evidence>
<reference evidence="3 4" key="1">
    <citation type="submission" date="2019-05" db="EMBL/GenBank/DDBJ databases">
        <title>Draft genome sequence of Actinomadura sp. 14C53.</title>
        <authorList>
            <person name="Saricaoglu S."/>
            <person name="Isik K."/>
        </authorList>
    </citation>
    <scope>NUCLEOTIDE SEQUENCE [LARGE SCALE GENOMIC DNA]</scope>
    <source>
        <strain evidence="3 4">14C53</strain>
    </source>
</reference>
<protein>
    <submittedName>
        <fullName evidence="3">DUF397 domain-containing protein</fullName>
    </submittedName>
</protein>
<name>A0A5C4JCP5_9ACTN</name>
<dbReference type="OrthoDB" id="3482778at2"/>
<sequence length="65" mass="7000">MSTPNPNHPRWRKSSHSGANEGNCVEVADVNGHIGIRDSKTPTAAHLTLTRQNFAALLTHLNSLG</sequence>
<dbReference type="InterPro" id="IPR007278">
    <property type="entry name" value="DUF397"/>
</dbReference>
<dbReference type="RefSeq" id="WP_138645614.1">
    <property type="nucleotide sequence ID" value="NZ_VCKW01000061.1"/>
</dbReference>
<evidence type="ECO:0000256" key="1">
    <source>
        <dbReference type="SAM" id="MobiDB-lite"/>
    </source>
</evidence>
<evidence type="ECO:0000313" key="3">
    <source>
        <dbReference type="EMBL" id="TMR01620.1"/>
    </source>
</evidence>
<dbReference type="Proteomes" id="UP000309174">
    <property type="component" value="Unassembled WGS sequence"/>
</dbReference>
<gene>
    <name evidence="3" type="ORF">ETD83_14330</name>
</gene>
<accession>A0A5C4JCP5</accession>
<feature type="region of interest" description="Disordered" evidence="1">
    <location>
        <begin position="1"/>
        <end position="23"/>
    </location>
</feature>
<keyword evidence="4" id="KW-1185">Reference proteome</keyword>
<organism evidence="3 4">
    <name type="scientific">Actinomadura soli</name>
    <dbReference type="NCBI Taxonomy" id="2508997"/>
    <lineage>
        <taxon>Bacteria</taxon>
        <taxon>Bacillati</taxon>
        <taxon>Actinomycetota</taxon>
        <taxon>Actinomycetes</taxon>
        <taxon>Streptosporangiales</taxon>
        <taxon>Thermomonosporaceae</taxon>
        <taxon>Actinomadura</taxon>
    </lineage>
</organism>
<evidence type="ECO:0000259" key="2">
    <source>
        <dbReference type="Pfam" id="PF04149"/>
    </source>
</evidence>
<dbReference type="Pfam" id="PF04149">
    <property type="entry name" value="DUF397"/>
    <property type="match status" value="1"/>
</dbReference>
<dbReference type="AlphaFoldDB" id="A0A5C4JCP5"/>